<proteinExistence type="predicted"/>
<dbReference type="Proteomes" id="UP001302486">
    <property type="component" value="Chromosome"/>
</dbReference>
<protein>
    <submittedName>
        <fullName evidence="1">Uncharacterized protein</fullName>
    </submittedName>
</protein>
<evidence type="ECO:0000313" key="2">
    <source>
        <dbReference type="Proteomes" id="UP001302486"/>
    </source>
</evidence>
<dbReference type="RefSeq" id="WP_316983256.1">
    <property type="nucleotide sequence ID" value="NZ_CP136521.1"/>
</dbReference>
<dbReference type="KEGG" id="hws:RNZ46_16405"/>
<organism evidence="1 2">
    <name type="scientific">Hwangdonia lutea</name>
    <dbReference type="NCBI Taxonomy" id="3075823"/>
    <lineage>
        <taxon>Bacteria</taxon>
        <taxon>Pseudomonadati</taxon>
        <taxon>Bacteroidota</taxon>
        <taxon>Flavobacteriia</taxon>
        <taxon>Flavobacteriales</taxon>
        <taxon>Flavobacteriaceae</taxon>
        <taxon>Hwangdonia</taxon>
    </lineage>
</organism>
<name>A0AA97ELQ7_9FLAO</name>
<evidence type="ECO:0000313" key="1">
    <source>
        <dbReference type="EMBL" id="WOD43572.1"/>
    </source>
</evidence>
<reference evidence="2" key="1">
    <citation type="submission" date="2024-06" db="EMBL/GenBank/DDBJ databases">
        <title>Hwangdonia haimaensis gen. nov., sp. nov., a member of the family Flavobacteriaceae isolated from the haima cold seep.</title>
        <authorList>
            <person name="Li J."/>
        </authorList>
    </citation>
    <scope>NUCLEOTIDE SEQUENCE [LARGE SCALE GENOMIC DNA]</scope>
    <source>
        <strain evidence="2">SCSIO 19198</strain>
    </source>
</reference>
<gene>
    <name evidence="1" type="ORF">RNZ46_16405</name>
</gene>
<keyword evidence="2" id="KW-1185">Reference proteome</keyword>
<sequence>MAKNIIDKLNIPIIKPMVYGELRYIPSPAVILNLLPENTPKSTMTKNIG</sequence>
<dbReference type="EMBL" id="CP136521">
    <property type="protein sequence ID" value="WOD43572.1"/>
    <property type="molecule type" value="Genomic_DNA"/>
</dbReference>
<dbReference type="AlphaFoldDB" id="A0AA97ELQ7"/>
<accession>A0AA97ELQ7</accession>